<dbReference type="RefSeq" id="WP_120141624.1">
    <property type="nucleotide sequence ID" value="NZ_CP031933.2"/>
</dbReference>
<reference evidence="2" key="1">
    <citation type="submission" date="2018-08" db="EMBL/GenBank/DDBJ databases">
        <title>Genome of Lactobacillus sp. HBUAS52074.</title>
        <authorList>
            <person name="Guo Z."/>
            <person name="Zhang Z.D."/>
        </authorList>
    </citation>
    <scope>NUCLEOTIDE SEQUENCE [LARGE SCALE GENOMIC DNA]</scope>
    <source>
        <strain evidence="2">HBUAS52074</strain>
    </source>
</reference>
<dbReference type="EMBL" id="CP031933">
    <property type="protein sequence ID" value="AYE37350.1"/>
    <property type="molecule type" value="Genomic_DNA"/>
</dbReference>
<keyword evidence="2" id="KW-1185">Reference proteome</keyword>
<sequence length="92" mass="10022">MSNSVIKNKTVSTCVTEDISEKAKDNLAKQGLTVSEYIRLSLIKAANNEVRLVSFLDSPEAIKAKNEAETGQVSTIGSSNDFDAWIDKIDTD</sequence>
<organism evidence="1 2">
    <name type="scientific">Companilactobacillus zhachilii</name>
    <dbReference type="NCBI Taxonomy" id="2304606"/>
    <lineage>
        <taxon>Bacteria</taxon>
        <taxon>Bacillati</taxon>
        <taxon>Bacillota</taxon>
        <taxon>Bacilli</taxon>
        <taxon>Lactobacillales</taxon>
        <taxon>Lactobacillaceae</taxon>
        <taxon>Companilactobacillus</taxon>
    </lineage>
</organism>
<evidence type="ECO:0000313" key="1">
    <source>
        <dbReference type="EMBL" id="AYE37350.1"/>
    </source>
</evidence>
<dbReference type="AlphaFoldDB" id="A0A386PSJ2"/>
<name>A0A386PSJ2_9LACO</name>
<protein>
    <submittedName>
        <fullName evidence="1">RelB</fullName>
    </submittedName>
</protein>
<accession>A0A386PSJ2</accession>
<gene>
    <name evidence="1" type="ORF">D1B17_01215</name>
</gene>
<dbReference type="Proteomes" id="UP000267208">
    <property type="component" value="Chromosome"/>
</dbReference>
<dbReference type="OrthoDB" id="2247533at2"/>
<evidence type="ECO:0000313" key="2">
    <source>
        <dbReference type="Proteomes" id="UP000267208"/>
    </source>
</evidence>
<proteinExistence type="predicted"/>
<dbReference type="KEGG" id="lzh:D1B17_01215"/>